<reference evidence="2 3" key="1">
    <citation type="journal article" date="2012" name="Science">
        <title>The Paleozoic origin of enzymatic lignin decomposition reconstructed from 31 fungal genomes.</title>
        <authorList>
            <person name="Floudas D."/>
            <person name="Binder M."/>
            <person name="Riley R."/>
            <person name="Barry K."/>
            <person name="Blanchette R.A."/>
            <person name="Henrissat B."/>
            <person name="Martinez A.T."/>
            <person name="Otillar R."/>
            <person name="Spatafora J.W."/>
            <person name="Yadav J.S."/>
            <person name="Aerts A."/>
            <person name="Benoit I."/>
            <person name="Boyd A."/>
            <person name="Carlson A."/>
            <person name="Copeland A."/>
            <person name="Coutinho P.M."/>
            <person name="de Vries R.P."/>
            <person name="Ferreira P."/>
            <person name="Findley K."/>
            <person name="Foster B."/>
            <person name="Gaskell J."/>
            <person name="Glotzer D."/>
            <person name="Gorecki P."/>
            <person name="Heitman J."/>
            <person name="Hesse C."/>
            <person name="Hori C."/>
            <person name="Igarashi K."/>
            <person name="Jurgens J.A."/>
            <person name="Kallen N."/>
            <person name="Kersten P."/>
            <person name="Kohler A."/>
            <person name="Kuees U."/>
            <person name="Kumar T.K.A."/>
            <person name="Kuo A."/>
            <person name="LaButti K."/>
            <person name="Larrondo L.F."/>
            <person name="Lindquist E."/>
            <person name="Ling A."/>
            <person name="Lombard V."/>
            <person name="Lucas S."/>
            <person name="Lundell T."/>
            <person name="Martin R."/>
            <person name="McLaughlin D.J."/>
            <person name="Morgenstern I."/>
            <person name="Morin E."/>
            <person name="Murat C."/>
            <person name="Nagy L.G."/>
            <person name="Nolan M."/>
            <person name="Ohm R.A."/>
            <person name="Patyshakuliyeva A."/>
            <person name="Rokas A."/>
            <person name="Ruiz-Duenas F.J."/>
            <person name="Sabat G."/>
            <person name="Salamov A."/>
            <person name="Samejima M."/>
            <person name="Schmutz J."/>
            <person name="Slot J.C."/>
            <person name="St John F."/>
            <person name="Stenlid J."/>
            <person name="Sun H."/>
            <person name="Sun S."/>
            <person name="Syed K."/>
            <person name="Tsang A."/>
            <person name="Wiebenga A."/>
            <person name="Young D."/>
            <person name="Pisabarro A."/>
            <person name="Eastwood D.C."/>
            <person name="Martin F."/>
            <person name="Cullen D."/>
            <person name="Grigoriev I.V."/>
            <person name="Hibbett D.S."/>
        </authorList>
    </citation>
    <scope>NUCLEOTIDE SEQUENCE [LARGE SCALE GENOMIC DNA]</scope>
    <source>
        <strain evidence="2 3">DJM-731 SS1</strain>
    </source>
</reference>
<keyword evidence="3" id="KW-1185">Reference proteome</keyword>
<dbReference type="RefSeq" id="XP_040625979.1">
    <property type="nucleotide sequence ID" value="XM_040773571.1"/>
</dbReference>
<dbReference type="AlphaFoldDB" id="M5FZU6"/>
<accession>M5FZU6</accession>
<sequence length="104" mass="11536">MHTQASCDFGNTKPVQEDNRETQLVHIVVMIEPTATHGNARRRSGVPDAVRHSHKPEKSVNLRLNRNICAEMIAATRPEAIPAKTPSRFDSRFATATWTCVSNG</sequence>
<dbReference type="Proteomes" id="UP000030653">
    <property type="component" value="Unassembled WGS sequence"/>
</dbReference>
<dbReference type="EMBL" id="JH795871">
    <property type="protein sequence ID" value="EJT99081.1"/>
    <property type="molecule type" value="Genomic_DNA"/>
</dbReference>
<feature type="region of interest" description="Disordered" evidence="1">
    <location>
        <begin position="34"/>
        <end position="58"/>
    </location>
</feature>
<name>M5FZU6_DACPD</name>
<dbReference type="GeneID" id="63688633"/>
<evidence type="ECO:0000256" key="1">
    <source>
        <dbReference type="SAM" id="MobiDB-lite"/>
    </source>
</evidence>
<evidence type="ECO:0000313" key="2">
    <source>
        <dbReference type="EMBL" id="EJT99081.1"/>
    </source>
</evidence>
<proteinExistence type="predicted"/>
<gene>
    <name evidence="2" type="ORF">DACRYDRAFT_24149</name>
</gene>
<protein>
    <submittedName>
        <fullName evidence="2">Uncharacterized protein</fullName>
    </submittedName>
</protein>
<dbReference type="HOGENOM" id="CLU_2250043_0_0_1"/>
<organism evidence="2 3">
    <name type="scientific">Dacryopinax primogenitus (strain DJM 731)</name>
    <name type="common">Brown rot fungus</name>
    <dbReference type="NCBI Taxonomy" id="1858805"/>
    <lineage>
        <taxon>Eukaryota</taxon>
        <taxon>Fungi</taxon>
        <taxon>Dikarya</taxon>
        <taxon>Basidiomycota</taxon>
        <taxon>Agaricomycotina</taxon>
        <taxon>Dacrymycetes</taxon>
        <taxon>Dacrymycetales</taxon>
        <taxon>Dacrymycetaceae</taxon>
        <taxon>Dacryopinax</taxon>
    </lineage>
</organism>
<evidence type="ECO:0000313" key="3">
    <source>
        <dbReference type="Proteomes" id="UP000030653"/>
    </source>
</evidence>